<feature type="region of interest" description="Disordered" evidence="1">
    <location>
        <begin position="73"/>
        <end position="132"/>
    </location>
</feature>
<evidence type="ECO:0000313" key="3">
    <source>
        <dbReference type="Proteomes" id="UP000823775"/>
    </source>
</evidence>
<dbReference type="Proteomes" id="UP000823775">
    <property type="component" value="Unassembled WGS sequence"/>
</dbReference>
<reference evidence="2 3" key="1">
    <citation type="journal article" date="2021" name="BMC Genomics">
        <title>Datura genome reveals duplications of psychoactive alkaloid biosynthetic genes and high mutation rate following tissue culture.</title>
        <authorList>
            <person name="Rajewski A."/>
            <person name="Carter-House D."/>
            <person name="Stajich J."/>
            <person name="Litt A."/>
        </authorList>
    </citation>
    <scope>NUCLEOTIDE SEQUENCE [LARGE SCALE GENOMIC DNA]</scope>
    <source>
        <strain evidence="2">AR-01</strain>
    </source>
</reference>
<proteinExistence type="predicted"/>
<evidence type="ECO:0000313" key="2">
    <source>
        <dbReference type="EMBL" id="MCD7470838.1"/>
    </source>
</evidence>
<keyword evidence="3" id="KW-1185">Reference proteome</keyword>
<comment type="caution">
    <text evidence="2">The sequence shown here is derived from an EMBL/GenBank/DDBJ whole genome shotgun (WGS) entry which is preliminary data.</text>
</comment>
<gene>
    <name evidence="2" type="ORF">HAX54_011001</name>
</gene>
<protein>
    <submittedName>
        <fullName evidence="2">Uncharacterized protein</fullName>
    </submittedName>
</protein>
<accession>A0ABS8TJ23</accession>
<organism evidence="2 3">
    <name type="scientific">Datura stramonium</name>
    <name type="common">Jimsonweed</name>
    <name type="synonym">Common thornapple</name>
    <dbReference type="NCBI Taxonomy" id="4076"/>
    <lineage>
        <taxon>Eukaryota</taxon>
        <taxon>Viridiplantae</taxon>
        <taxon>Streptophyta</taxon>
        <taxon>Embryophyta</taxon>
        <taxon>Tracheophyta</taxon>
        <taxon>Spermatophyta</taxon>
        <taxon>Magnoliopsida</taxon>
        <taxon>eudicotyledons</taxon>
        <taxon>Gunneridae</taxon>
        <taxon>Pentapetalae</taxon>
        <taxon>asterids</taxon>
        <taxon>lamiids</taxon>
        <taxon>Solanales</taxon>
        <taxon>Solanaceae</taxon>
        <taxon>Solanoideae</taxon>
        <taxon>Datureae</taxon>
        <taxon>Datura</taxon>
    </lineage>
</organism>
<feature type="compositionally biased region" description="Polar residues" evidence="1">
    <location>
        <begin position="102"/>
        <end position="113"/>
    </location>
</feature>
<evidence type="ECO:0000256" key="1">
    <source>
        <dbReference type="SAM" id="MobiDB-lite"/>
    </source>
</evidence>
<dbReference type="EMBL" id="JACEIK010001615">
    <property type="protein sequence ID" value="MCD7470838.1"/>
    <property type="molecule type" value="Genomic_DNA"/>
</dbReference>
<name>A0ABS8TJ23_DATST</name>
<sequence length="132" mass="15175">MVRRRNFEAKRRNEPNHRLALNRSSFTCTASNSCYAKPLWRKELKPEGRAKARTAQIPRDILYIFTYTRSNGKSSLETPCGAWSMSKSCKTQRRPWKDPKSSLGSSYHKSNNEGWCKIGDSSLANNREMGSR</sequence>